<dbReference type="NCBIfam" id="NF010539">
    <property type="entry name" value="PRK13927.1"/>
    <property type="match status" value="1"/>
</dbReference>
<keyword evidence="1 6" id="KW-0963">Cytoplasm</keyword>
<comment type="caution">
    <text evidence="6">Lacks conserved residue(s) required for the propagation of feature annotation.</text>
</comment>
<dbReference type="GO" id="GO:0000902">
    <property type="term" value="P:cell morphogenesis"/>
    <property type="evidence" value="ECO:0007669"/>
    <property type="project" value="InterPro"/>
</dbReference>
<dbReference type="GO" id="GO:0005737">
    <property type="term" value="C:cytoplasm"/>
    <property type="evidence" value="ECO:0007669"/>
    <property type="project" value="UniProtKB-SubCell"/>
</dbReference>
<dbReference type="SUPFAM" id="SSF53067">
    <property type="entry name" value="Actin-like ATPase domain"/>
    <property type="match status" value="2"/>
</dbReference>
<dbReference type="PANTHER" id="PTHR42749">
    <property type="entry name" value="CELL SHAPE-DETERMINING PROTEIN MREB"/>
    <property type="match status" value="1"/>
</dbReference>
<reference evidence="7" key="1">
    <citation type="submission" date="2020-10" db="EMBL/GenBank/DDBJ databases">
        <authorList>
            <person name="Gilroy R."/>
        </authorList>
    </citation>
    <scope>NUCLEOTIDE SEQUENCE</scope>
    <source>
        <strain evidence="7">CHK199-13235</strain>
    </source>
</reference>
<evidence type="ECO:0000256" key="4">
    <source>
        <dbReference type="ARBA" id="ARBA00022960"/>
    </source>
</evidence>
<keyword evidence="3 6" id="KW-0067">ATP-binding</keyword>
<sequence>MAGVDLGIDLGTTKIIIYRRDKGIVLEEPSVVAYNTRSGKVVAVGHEALAMLGKTPAYIQTECPIRDGVISDHRYTEYLVKEFVRKVTKSYLIKPRIAICIPSAITHVEARAVVDAAMSAGARQVFLVDEPLAAAIGAGIDVTRPEGHMLVDSGGGTSDVAVISLGGIVTANSLRVAGNTFDEAIIKYIQNTYKLAVGTKVAENLKKEIGCVFDPEESVTATVKGRNLLTGYPEQITITQTELFEVLRPFAAEIVMAVRSVLERTPPELIGDIHENGIIMTGGTAQLKGLAELIQENTGIETRLAEDPVRCVGIGTGTCFDSMSELKEGFENAATYSH</sequence>
<dbReference type="InterPro" id="IPR043129">
    <property type="entry name" value="ATPase_NBD"/>
</dbReference>
<evidence type="ECO:0000256" key="6">
    <source>
        <dbReference type="HAMAP-Rule" id="MF_02207"/>
    </source>
</evidence>
<organism evidence="7 8">
    <name type="scientific">Candidatus Merdivicinus excrementipullorum</name>
    <dbReference type="NCBI Taxonomy" id="2840867"/>
    <lineage>
        <taxon>Bacteria</taxon>
        <taxon>Bacillati</taxon>
        <taxon>Bacillota</taxon>
        <taxon>Clostridia</taxon>
        <taxon>Eubacteriales</taxon>
        <taxon>Oscillospiraceae</taxon>
        <taxon>Oscillospiraceae incertae sedis</taxon>
        <taxon>Candidatus Merdivicinus</taxon>
    </lineage>
</organism>
<protein>
    <recommendedName>
        <fullName evidence="6">Cell shape-determining protein MreB</fullName>
    </recommendedName>
</protein>
<dbReference type="EMBL" id="DVJP01000054">
    <property type="protein sequence ID" value="HIS76795.1"/>
    <property type="molecule type" value="Genomic_DNA"/>
</dbReference>
<gene>
    <name evidence="6" type="primary">mreB</name>
    <name evidence="7" type="ORF">IAB51_08305</name>
</gene>
<proteinExistence type="inferred from homology"/>
<name>A0A9D1FP73_9FIRM</name>
<dbReference type="PRINTS" id="PR01652">
    <property type="entry name" value="SHAPEPROTEIN"/>
</dbReference>
<comment type="subunit">
    <text evidence="6">Forms polymers.</text>
</comment>
<evidence type="ECO:0000313" key="7">
    <source>
        <dbReference type="EMBL" id="HIS76795.1"/>
    </source>
</evidence>
<dbReference type="Gene3D" id="3.30.420.40">
    <property type="match status" value="2"/>
</dbReference>
<dbReference type="InterPro" id="IPR004753">
    <property type="entry name" value="MreB"/>
</dbReference>
<dbReference type="GO" id="GO:0005524">
    <property type="term" value="F:ATP binding"/>
    <property type="evidence" value="ECO:0007669"/>
    <property type="project" value="UniProtKB-KW"/>
</dbReference>
<accession>A0A9D1FP73</accession>
<comment type="function">
    <text evidence="6">Forms membrane-associated dynamic filaments that are essential for cell shape determination. Acts by regulating cell wall synthesis and cell elongation, and thus cell shape. A feedback loop between cell geometry and MreB localization may maintain elongated cell shape by targeting cell wall growth to regions of negative cell wall curvature.</text>
</comment>
<comment type="similarity">
    <text evidence="5 6">Belongs to the FtsA/MreB family.</text>
</comment>
<dbReference type="GO" id="GO:0008360">
    <property type="term" value="P:regulation of cell shape"/>
    <property type="evidence" value="ECO:0007669"/>
    <property type="project" value="UniProtKB-UniRule"/>
</dbReference>
<keyword evidence="4 6" id="KW-0133">Cell shape</keyword>
<dbReference type="AlphaFoldDB" id="A0A9D1FP73"/>
<dbReference type="Proteomes" id="UP000824002">
    <property type="component" value="Unassembled WGS sequence"/>
</dbReference>
<comment type="subcellular location">
    <subcellularLocation>
        <location evidence="6">Cytoplasm</location>
    </subcellularLocation>
    <text evidence="6">Membrane-associated.</text>
</comment>
<dbReference type="InterPro" id="IPR056546">
    <property type="entry name" value="MreB_MamK-like"/>
</dbReference>
<reference evidence="7" key="2">
    <citation type="journal article" date="2021" name="PeerJ">
        <title>Extensive microbial diversity within the chicken gut microbiome revealed by metagenomics and culture.</title>
        <authorList>
            <person name="Gilroy R."/>
            <person name="Ravi A."/>
            <person name="Getino M."/>
            <person name="Pursley I."/>
            <person name="Horton D.L."/>
            <person name="Alikhan N.F."/>
            <person name="Baker D."/>
            <person name="Gharbi K."/>
            <person name="Hall N."/>
            <person name="Watson M."/>
            <person name="Adriaenssens E.M."/>
            <person name="Foster-Nyarko E."/>
            <person name="Jarju S."/>
            <person name="Secka A."/>
            <person name="Antonio M."/>
            <person name="Oren A."/>
            <person name="Chaudhuri R.R."/>
            <person name="La Ragione R."/>
            <person name="Hildebrand F."/>
            <person name="Pallen M.J."/>
        </authorList>
    </citation>
    <scope>NUCLEOTIDE SEQUENCE</scope>
    <source>
        <strain evidence="7">CHK199-13235</strain>
    </source>
</reference>
<dbReference type="NCBIfam" id="TIGR00904">
    <property type="entry name" value="mreB"/>
    <property type="match status" value="1"/>
</dbReference>
<evidence type="ECO:0000256" key="1">
    <source>
        <dbReference type="ARBA" id="ARBA00022490"/>
    </source>
</evidence>
<evidence type="ECO:0000256" key="3">
    <source>
        <dbReference type="ARBA" id="ARBA00022840"/>
    </source>
</evidence>
<dbReference type="PANTHER" id="PTHR42749:SF1">
    <property type="entry name" value="CELL SHAPE-DETERMINING PROTEIN MREB"/>
    <property type="match status" value="1"/>
</dbReference>
<feature type="binding site" evidence="6">
    <location>
        <begin position="203"/>
        <end position="206"/>
    </location>
    <ligand>
        <name>ATP</name>
        <dbReference type="ChEBI" id="CHEBI:30616"/>
    </ligand>
</feature>
<evidence type="ECO:0000313" key="8">
    <source>
        <dbReference type="Proteomes" id="UP000824002"/>
    </source>
</evidence>
<evidence type="ECO:0000256" key="2">
    <source>
        <dbReference type="ARBA" id="ARBA00022741"/>
    </source>
</evidence>
<dbReference type="CDD" id="cd10225">
    <property type="entry name" value="ASKHA_NBD_MreB-like"/>
    <property type="match status" value="1"/>
</dbReference>
<evidence type="ECO:0000256" key="5">
    <source>
        <dbReference type="ARBA" id="ARBA00023458"/>
    </source>
</evidence>
<dbReference type="Pfam" id="PF06723">
    <property type="entry name" value="MreB_Mbl"/>
    <property type="match status" value="1"/>
</dbReference>
<comment type="caution">
    <text evidence="7">The sequence shown here is derived from an EMBL/GenBank/DDBJ whole genome shotgun (WGS) entry which is preliminary data.</text>
</comment>
<dbReference type="HAMAP" id="MF_02207">
    <property type="entry name" value="MreB"/>
    <property type="match status" value="1"/>
</dbReference>
<keyword evidence="2 6" id="KW-0547">Nucleotide-binding</keyword>
<feature type="binding site" evidence="6">
    <location>
        <begin position="155"/>
        <end position="157"/>
    </location>
    <ligand>
        <name>ATP</name>
        <dbReference type="ChEBI" id="CHEBI:30616"/>
    </ligand>
</feature>